<reference evidence="4" key="1">
    <citation type="submission" date="2017-09" db="EMBL/GenBank/DDBJ databases">
        <authorList>
            <person name="Varghese N."/>
            <person name="Submissions S."/>
        </authorList>
    </citation>
    <scope>NUCLEOTIDE SEQUENCE [LARGE SCALE GENOMIC DNA]</scope>
    <source>
        <strain evidence="4">DSM 29961</strain>
    </source>
</reference>
<dbReference type="InterPro" id="IPR017853">
    <property type="entry name" value="GH"/>
</dbReference>
<feature type="chain" id="PRO_5013126447" evidence="1">
    <location>
        <begin position="21"/>
        <end position="580"/>
    </location>
</feature>
<dbReference type="CDD" id="cd11334">
    <property type="entry name" value="AmyAc_TreS"/>
    <property type="match status" value="1"/>
</dbReference>
<dbReference type="SUPFAM" id="SSF51445">
    <property type="entry name" value="(Trans)glycosidases"/>
    <property type="match status" value="1"/>
</dbReference>
<dbReference type="InterPro" id="IPR013780">
    <property type="entry name" value="Glyco_hydro_b"/>
</dbReference>
<dbReference type="OrthoDB" id="9806009at2"/>
<accession>A0A286F806</accession>
<proteinExistence type="predicted"/>
<gene>
    <name evidence="3" type="ORF">SAMN06269250_0924</name>
</gene>
<dbReference type="GO" id="GO:0016740">
    <property type="term" value="F:transferase activity"/>
    <property type="evidence" value="ECO:0007669"/>
    <property type="project" value="UniProtKB-KW"/>
</dbReference>
<name>A0A286F806_9BACT</name>
<dbReference type="Gene3D" id="3.20.20.80">
    <property type="entry name" value="Glycosidases"/>
    <property type="match status" value="1"/>
</dbReference>
<dbReference type="Pfam" id="PF22157">
    <property type="entry name" value="SupH-like_C"/>
    <property type="match status" value="1"/>
</dbReference>
<keyword evidence="1" id="KW-0732">Signal</keyword>
<dbReference type="RefSeq" id="WP_097124594.1">
    <property type="nucleotide sequence ID" value="NZ_OCNH01000001.1"/>
</dbReference>
<dbReference type="InterPro" id="IPR045857">
    <property type="entry name" value="O16G_dom_2"/>
</dbReference>
<keyword evidence="4" id="KW-1185">Reference proteome</keyword>
<evidence type="ECO:0000256" key="1">
    <source>
        <dbReference type="SAM" id="SignalP"/>
    </source>
</evidence>
<feature type="domain" description="Glycosyl hydrolase family 13 catalytic" evidence="2">
    <location>
        <begin position="50"/>
        <end position="431"/>
    </location>
</feature>
<dbReference type="PANTHER" id="PTHR10357:SF219">
    <property type="entry name" value="MALTOSE ALPHA-D-GLUCOSYLTRANSFERASE"/>
    <property type="match status" value="1"/>
</dbReference>
<dbReference type="PANTHER" id="PTHR10357">
    <property type="entry name" value="ALPHA-AMYLASE FAMILY MEMBER"/>
    <property type="match status" value="1"/>
</dbReference>
<evidence type="ECO:0000313" key="4">
    <source>
        <dbReference type="Proteomes" id="UP000219452"/>
    </source>
</evidence>
<organism evidence="3 4">
    <name type="scientific">Spirosoma fluviale</name>
    <dbReference type="NCBI Taxonomy" id="1597977"/>
    <lineage>
        <taxon>Bacteria</taxon>
        <taxon>Pseudomonadati</taxon>
        <taxon>Bacteroidota</taxon>
        <taxon>Cytophagia</taxon>
        <taxon>Cytophagales</taxon>
        <taxon>Cytophagaceae</taxon>
        <taxon>Spirosoma</taxon>
    </lineage>
</organism>
<dbReference type="Pfam" id="PF00128">
    <property type="entry name" value="Alpha-amylase"/>
    <property type="match status" value="2"/>
</dbReference>
<dbReference type="Proteomes" id="UP000219452">
    <property type="component" value="Unassembled WGS sequence"/>
</dbReference>
<evidence type="ECO:0000313" key="3">
    <source>
        <dbReference type="EMBL" id="SOD79345.1"/>
    </source>
</evidence>
<dbReference type="InterPro" id="IPR006047">
    <property type="entry name" value="GH13_cat_dom"/>
</dbReference>
<dbReference type="Gene3D" id="3.90.400.10">
    <property type="entry name" value="Oligo-1,6-glucosidase, Domain 2"/>
    <property type="match status" value="1"/>
</dbReference>
<dbReference type="InterPro" id="IPR054049">
    <property type="entry name" value="SupH-like_C"/>
</dbReference>
<dbReference type="SUPFAM" id="SSF51011">
    <property type="entry name" value="Glycosyl hydrolase domain"/>
    <property type="match status" value="1"/>
</dbReference>
<evidence type="ECO:0000259" key="2">
    <source>
        <dbReference type="SMART" id="SM00642"/>
    </source>
</evidence>
<dbReference type="AlphaFoldDB" id="A0A286F806"/>
<protein>
    <submittedName>
        <fullName evidence="3">Maltose alpha-D-glucosyltransferase/ alpha-amylase</fullName>
    </submittedName>
</protein>
<dbReference type="GO" id="GO:0005975">
    <property type="term" value="P:carbohydrate metabolic process"/>
    <property type="evidence" value="ECO:0007669"/>
    <property type="project" value="InterPro"/>
</dbReference>
<dbReference type="PROSITE" id="PS51257">
    <property type="entry name" value="PROKAR_LIPOPROTEIN"/>
    <property type="match status" value="1"/>
</dbReference>
<dbReference type="SMART" id="SM00642">
    <property type="entry name" value="Aamy"/>
    <property type="match status" value="1"/>
</dbReference>
<dbReference type="Gene3D" id="2.60.40.1180">
    <property type="entry name" value="Golgi alpha-mannosidase II"/>
    <property type="match status" value="1"/>
</dbReference>
<feature type="signal peptide" evidence="1">
    <location>
        <begin position="1"/>
        <end position="20"/>
    </location>
</feature>
<dbReference type="EMBL" id="OCNH01000001">
    <property type="protein sequence ID" value="SOD79345.1"/>
    <property type="molecule type" value="Genomic_DNA"/>
</dbReference>
<keyword evidence="3" id="KW-0808">Transferase</keyword>
<sequence length="580" mass="66418">MKRLFVLLCVGILVSCQSNSSESKVDEAPPIPVPTDFVEELWYKNSLIYNVDVEVFKDSDANGYGDFKGLTQELDYLKKLGVQTIWLAPFQPTPNKDDGYDVSDFYGVDAHLGTIQDFDECLRQANQRGIRVIMDLVTNHTSDQHPWFQQARQRKDSPYRSWYVWSKERPEKWDSGMVFPGVQKAVWTLDKQAGEYYYHRFYDFQPDLNMQNPAVLQEMRKIIRYWLDKGIAGFRVDAVPFLIEVANPGFDPDKPLHQFGIINQLHQYVQWHKRDAILLGEANVDPKEQEPYFGKEGQGIHTMFNFFANQHLFYALATSDTKSLKKALVDTKNIPPTSQWAHFLRNHDEIDLGRLSDEERKKVYAKFGPDSTMQLYDRGIRRRMAPMLADPRLVELAYSMLFSLPGMPVIRYGEEIGMGDDLRLQERLSVRTPMQWSAGTNAGFSDAAKLVRPVINEGPYSYSRVNVAAQRADSASLLNRVARFARLRRQCPEIGWGNWELLDTGSENVLAIRYDWQGRSLLMVHNFSAEPKSCTLNAFAKPTAALVNLLDNSTTQSGPEGTVTIPLAGYGYSWYRLKTN</sequence>